<keyword evidence="2" id="KW-1185">Reference proteome</keyword>
<protein>
    <submittedName>
        <fullName evidence="1">Uncharacterized protein</fullName>
    </submittedName>
</protein>
<comment type="caution">
    <text evidence="1">The sequence shown here is derived from an EMBL/GenBank/DDBJ whole genome shotgun (WGS) entry which is preliminary data.</text>
</comment>
<name>A0A9W8XUE3_9PLEO</name>
<proteinExistence type="predicted"/>
<dbReference type="Proteomes" id="UP001140513">
    <property type="component" value="Unassembled WGS sequence"/>
</dbReference>
<dbReference type="RefSeq" id="XP_056076149.1">
    <property type="nucleotide sequence ID" value="XM_056209327.1"/>
</dbReference>
<reference evidence="1" key="1">
    <citation type="submission" date="2022-10" db="EMBL/GenBank/DDBJ databases">
        <title>Tapping the CABI collections for fungal endophytes: first genome assemblies for Collariella, Neodidymelliopsis, Ascochyta clinopodiicola, Didymella pomorum, Didymosphaeria variabile, Neocosmospora piperis and Neocucurbitaria cava.</title>
        <authorList>
            <person name="Hill R."/>
        </authorList>
    </citation>
    <scope>NUCLEOTIDE SEQUENCE</scope>
    <source>
        <strain evidence="1">IMI 356815</strain>
    </source>
</reference>
<sequence length="131" mass="15301">MDCTGKLQSSSPRPPPPRAYMDCKGNDLNVLHLACCVSKKLLFEDPKYGISNADFMNSKFYQLLFFQLGNYHYWLKSSSIHSYSQPVYVEQDSCSIFIIDSSFLIHFLRLFRKYSTLKKQEHDLEHECEVT</sequence>
<dbReference type="GeneID" id="80904036"/>
<organism evidence="1 2">
    <name type="scientific">Didymosphaeria variabile</name>
    <dbReference type="NCBI Taxonomy" id="1932322"/>
    <lineage>
        <taxon>Eukaryota</taxon>
        <taxon>Fungi</taxon>
        <taxon>Dikarya</taxon>
        <taxon>Ascomycota</taxon>
        <taxon>Pezizomycotina</taxon>
        <taxon>Dothideomycetes</taxon>
        <taxon>Pleosporomycetidae</taxon>
        <taxon>Pleosporales</taxon>
        <taxon>Massarineae</taxon>
        <taxon>Didymosphaeriaceae</taxon>
        <taxon>Didymosphaeria</taxon>
    </lineage>
</organism>
<evidence type="ECO:0000313" key="1">
    <source>
        <dbReference type="EMBL" id="KAJ4359947.1"/>
    </source>
</evidence>
<gene>
    <name evidence="1" type="ORF">N0V89_000506</name>
</gene>
<dbReference type="EMBL" id="JAPEUX010000001">
    <property type="protein sequence ID" value="KAJ4359947.1"/>
    <property type="molecule type" value="Genomic_DNA"/>
</dbReference>
<dbReference type="AlphaFoldDB" id="A0A9W8XUE3"/>
<evidence type="ECO:0000313" key="2">
    <source>
        <dbReference type="Proteomes" id="UP001140513"/>
    </source>
</evidence>
<accession>A0A9W8XUE3</accession>